<dbReference type="STRING" id="1262450.S3BVC5"/>
<dbReference type="Gene3D" id="3.40.309.10">
    <property type="entry name" value="Aldehyde Dehydrogenase, Chain A, domain 2"/>
    <property type="match status" value="1"/>
</dbReference>
<dbReference type="PANTHER" id="PTHR42877">
    <property type="entry name" value="L-ORNITHINE N(5)-MONOOXYGENASE-RELATED"/>
    <property type="match status" value="1"/>
</dbReference>
<dbReference type="InterPro" id="IPR016163">
    <property type="entry name" value="Ald_DH_C"/>
</dbReference>
<dbReference type="InterPro" id="IPR051209">
    <property type="entry name" value="FAD-bind_Monooxygenase_sf"/>
</dbReference>
<dbReference type="InterPro" id="IPR036188">
    <property type="entry name" value="FAD/NAD-bd_sf"/>
</dbReference>
<dbReference type="FunFam" id="3.40.605.10:FF:000007">
    <property type="entry name" value="NAD/NADP-dependent betaine aldehyde dehydrogenase"/>
    <property type="match status" value="1"/>
</dbReference>
<evidence type="ECO:0000256" key="8">
    <source>
        <dbReference type="SAM" id="MobiDB-lite"/>
    </source>
</evidence>
<evidence type="ECO:0000256" key="6">
    <source>
        <dbReference type="PROSITE-ProRule" id="PRU10007"/>
    </source>
</evidence>
<dbReference type="GO" id="GO:0050661">
    <property type="term" value="F:NADP binding"/>
    <property type="evidence" value="ECO:0007669"/>
    <property type="project" value="InterPro"/>
</dbReference>
<name>S3BVC5_OPHP1</name>
<sequence length="1115" mass="122354">MASLGPGLKAPQGSTIFQTAYSKENLPKQLFINNEYVNSKNDKKLEVFNPKDGELVANNVALAGEHDVEAAVAAAEAAFPAWRKVAPRDRRDMMTKMADLLDANTHALAELTRLTLGAPFGSFGSFEVNMCAEAFRYFAGWIDKFAGETYPQDDGFLKIVRNEPLGVTAGIIPWNGPIGNVGMKAGPALATGNCFILKPSEKTPFAALALGDLIKEAGFPPGVFQIVTGDGSTGALLASHMKVRKISFTGSTSTGRKIQEMAAKSNLKRVTLELGGKSPAVVFDDANLDNAIGWCANGITTNTGQVCFAASRVYVQAGIYDKFVAGYKKLMEEKIQGVGDPDADATTIGPLVDRAQFERVSGFMERGKTQGKLLVGGNRIGNKGFYVQPTVFEDVGDDAEILRNEIFGPVAVLNKFTTEEEIIAKANDSTYGLMAGVFTQDINRAMRVAAELDSGMVGVNCVSMCFLNAPFGGSKESGVGRENAINALRMFTDTKTTRHVDVYLSNRDMVGILHPHTMADFIVPSGTSPQNRDAARRLEAPIHAERHVRVVCVGAGASGLLFAYKMQKHFQNFSLAVYEKNPAVAGTWYENRYPGCACDVPSHNYTWSFEPKLDWPAVYPPSKDIFAYFEDFATKYDLRKYVHLQHQVIGAYWDGARGGYNVKIKDNSSGVVISDHCDILVNASGILNNWRWPAIPGLDKYKGTLLHTANWDPDTVLDGKHVGLIGNGSSGIQVLPAIREKCKQVTTFIREPTWVSPVQGLEQHVYSPEERAEFASKPGALLKYRKEIETGLNGQFGIFLKNSKVNEKTREYMISQMKEKLGSDYLASKLIPDWSVGCRRLTPGVNYLESLTKPNVEVVYGEITGVSEKGCLCDDGREYPVDVLICATGFDTSFRPRFPVVTPSGENLQDKWAVDPASYLGVAAAGVPNYLVFLGPNCPIGNGPVLSAIEAQADWMCQLVDRFQTTNIATFAPSEQAVHDFNEYKEFYMRRTVWADPCRSWYKQRPNGPITALWPGSTLHYIEAVKELRFDDFDITYTGNRFAWLGNGYSQTELDDTADWAYYIREHDDGAPLSTAGRRKLLSKSGTVTGRSSVSWSTGAEDKDPNAARPRAQHL</sequence>
<reference evidence="10 11" key="1">
    <citation type="journal article" date="2013" name="BMC Genomics">
        <title>The genome and transcriptome of the pine saprophyte Ophiostoma piceae, and a comparison with the bark beetle-associated pine pathogen Grosmannia clavigera.</title>
        <authorList>
            <person name="Haridas S."/>
            <person name="Wang Y."/>
            <person name="Lim L."/>
            <person name="Massoumi Alamouti S."/>
            <person name="Jackman S."/>
            <person name="Docking R."/>
            <person name="Robertson G."/>
            <person name="Birol I."/>
            <person name="Bohlmann J."/>
            <person name="Breuil C."/>
        </authorList>
    </citation>
    <scope>NUCLEOTIDE SEQUENCE [LARGE SCALE GENOMIC DNA]</scope>
    <source>
        <strain evidence="10 11">UAMH 11346</strain>
    </source>
</reference>
<evidence type="ECO:0000256" key="3">
    <source>
        <dbReference type="ARBA" id="ARBA00022630"/>
    </source>
</evidence>
<evidence type="ECO:0000313" key="11">
    <source>
        <dbReference type="Proteomes" id="UP000016923"/>
    </source>
</evidence>
<comment type="similarity">
    <text evidence="2">Belongs to the FAD-binding monooxygenase family.</text>
</comment>
<dbReference type="eggNOG" id="KOG2450">
    <property type="taxonomic scope" value="Eukaryota"/>
</dbReference>
<evidence type="ECO:0000256" key="7">
    <source>
        <dbReference type="RuleBase" id="RU003345"/>
    </source>
</evidence>
<dbReference type="Pfam" id="PF13450">
    <property type="entry name" value="NAD_binding_8"/>
    <property type="match status" value="1"/>
</dbReference>
<dbReference type="FunFam" id="3.40.309.10:FF:000049">
    <property type="entry name" value="Aldehyde dehydrogenase"/>
    <property type="match status" value="1"/>
</dbReference>
<dbReference type="VEuPathDB" id="FungiDB:F503_03559"/>
<evidence type="ECO:0000256" key="4">
    <source>
        <dbReference type="ARBA" id="ARBA00022827"/>
    </source>
</evidence>
<evidence type="ECO:0000256" key="1">
    <source>
        <dbReference type="ARBA" id="ARBA00009986"/>
    </source>
</evidence>
<feature type="domain" description="Aldehyde dehydrogenase" evidence="9">
    <location>
        <begin position="37"/>
        <end position="496"/>
    </location>
</feature>
<dbReference type="PANTHER" id="PTHR42877:SF8">
    <property type="entry name" value="MONOOXYGENASE"/>
    <property type="match status" value="1"/>
</dbReference>
<dbReference type="EMBL" id="KE148160">
    <property type="protein sequence ID" value="EPE04497.1"/>
    <property type="molecule type" value="Genomic_DNA"/>
</dbReference>
<keyword evidence="3" id="KW-0285">Flavoprotein</keyword>
<organism evidence="10 11">
    <name type="scientific">Ophiostoma piceae (strain UAMH 11346)</name>
    <name type="common">Sap stain fungus</name>
    <dbReference type="NCBI Taxonomy" id="1262450"/>
    <lineage>
        <taxon>Eukaryota</taxon>
        <taxon>Fungi</taxon>
        <taxon>Dikarya</taxon>
        <taxon>Ascomycota</taxon>
        <taxon>Pezizomycotina</taxon>
        <taxon>Sordariomycetes</taxon>
        <taxon>Sordariomycetidae</taxon>
        <taxon>Ophiostomatales</taxon>
        <taxon>Ophiostomataceae</taxon>
        <taxon>Ophiostoma</taxon>
    </lineage>
</organism>
<dbReference type="GO" id="GO:0016620">
    <property type="term" value="F:oxidoreductase activity, acting on the aldehyde or oxo group of donors, NAD or NADP as acceptor"/>
    <property type="evidence" value="ECO:0007669"/>
    <property type="project" value="InterPro"/>
</dbReference>
<evidence type="ECO:0000256" key="5">
    <source>
        <dbReference type="ARBA" id="ARBA00023002"/>
    </source>
</evidence>
<dbReference type="eggNOG" id="KOG1399">
    <property type="taxonomic scope" value="Eukaryota"/>
</dbReference>
<dbReference type="OrthoDB" id="74360at2759"/>
<dbReference type="InterPro" id="IPR015590">
    <property type="entry name" value="Aldehyde_DH_dom"/>
</dbReference>
<feature type="region of interest" description="Disordered" evidence="8">
    <location>
        <begin position="1088"/>
        <end position="1115"/>
    </location>
</feature>
<comment type="similarity">
    <text evidence="1 7">Belongs to the aldehyde dehydrogenase family.</text>
</comment>
<dbReference type="Proteomes" id="UP000016923">
    <property type="component" value="Unassembled WGS sequence"/>
</dbReference>
<gene>
    <name evidence="10" type="ORF">F503_03559</name>
</gene>
<evidence type="ECO:0000259" key="9">
    <source>
        <dbReference type="Pfam" id="PF00171"/>
    </source>
</evidence>
<dbReference type="SUPFAM" id="SSF53720">
    <property type="entry name" value="ALDH-like"/>
    <property type="match status" value="1"/>
</dbReference>
<dbReference type="PROSITE" id="PS00687">
    <property type="entry name" value="ALDEHYDE_DEHYDR_GLU"/>
    <property type="match status" value="1"/>
</dbReference>
<dbReference type="GO" id="GO:0050660">
    <property type="term" value="F:flavin adenine dinucleotide binding"/>
    <property type="evidence" value="ECO:0007669"/>
    <property type="project" value="InterPro"/>
</dbReference>
<dbReference type="HOGENOM" id="CLU_281190_0_0_1"/>
<dbReference type="GO" id="GO:0004499">
    <property type="term" value="F:N,N-dimethylaniline monooxygenase activity"/>
    <property type="evidence" value="ECO:0007669"/>
    <property type="project" value="InterPro"/>
</dbReference>
<accession>S3BVC5</accession>
<dbReference type="InterPro" id="IPR029510">
    <property type="entry name" value="Ald_DH_CS_GLU"/>
</dbReference>
<dbReference type="Gene3D" id="3.50.50.60">
    <property type="entry name" value="FAD/NAD(P)-binding domain"/>
    <property type="match status" value="2"/>
</dbReference>
<dbReference type="InterPro" id="IPR016162">
    <property type="entry name" value="Ald_DH_N"/>
</dbReference>
<feature type="active site" evidence="6">
    <location>
        <position position="273"/>
    </location>
</feature>
<keyword evidence="4" id="KW-0274">FAD</keyword>
<evidence type="ECO:0000256" key="2">
    <source>
        <dbReference type="ARBA" id="ARBA00010139"/>
    </source>
</evidence>
<dbReference type="Pfam" id="PF00171">
    <property type="entry name" value="Aldedh"/>
    <property type="match status" value="1"/>
</dbReference>
<dbReference type="Gene3D" id="3.40.605.10">
    <property type="entry name" value="Aldehyde Dehydrogenase, Chain A, domain 1"/>
    <property type="match status" value="1"/>
</dbReference>
<evidence type="ECO:0000313" key="10">
    <source>
        <dbReference type="EMBL" id="EPE04497.1"/>
    </source>
</evidence>
<dbReference type="Pfam" id="PF00743">
    <property type="entry name" value="FMO-like"/>
    <property type="match status" value="1"/>
</dbReference>
<dbReference type="AlphaFoldDB" id="S3BVC5"/>
<dbReference type="InterPro" id="IPR020946">
    <property type="entry name" value="Flavin_mOase-like"/>
</dbReference>
<dbReference type="SUPFAM" id="SSF51905">
    <property type="entry name" value="FAD/NAD(P)-binding domain"/>
    <property type="match status" value="2"/>
</dbReference>
<keyword evidence="5 7" id="KW-0560">Oxidoreductase</keyword>
<proteinExistence type="inferred from homology"/>
<protein>
    <submittedName>
        <fullName evidence="10">Aldehyde dehydrogenase</fullName>
    </submittedName>
</protein>
<dbReference type="InterPro" id="IPR016161">
    <property type="entry name" value="Ald_DH/histidinol_DH"/>
</dbReference>
<feature type="compositionally biased region" description="Polar residues" evidence="8">
    <location>
        <begin position="1088"/>
        <end position="1098"/>
    </location>
</feature>
<keyword evidence="11" id="KW-1185">Reference proteome</keyword>